<evidence type="ECO:0000313" key="3">
    <source>
        <dbReference type="Proteomes" id="UP000008144"/>
    </source>
</evidence>
<dbReference type="InParanoid" id="F6VA48"/>
<feature type="compositionally biased region" description="Basic and acidic residues" evidence="1">
    <location>
        <begin position="156"/>
        <end position="167"/>
    </location>
</feature>
<feature type="region of interest" description="Disordered" evidence="1">
    <location>
        <begin position="114"/>
        <end position="170"/>
    </location>
</feature>
<keyword evidence="3" id="KW-1185">Reference proteome</keyword>
<reference evidence="2" key="2">
    <citation type="journal article" date="2008" name="Genome Biol.">
        <title>Improved genome assembly and evidence-based global gene model set for the chordate Ciona intestinalis: new insight into intron and operon populations.</title>
        <authorList>
            <person name="Satou Y."/>
            <person name="Mineta K."/>
            <person name="Ogasawara M."/>
            <person name="Sasakura Y."/>
            <person name="Shoguchi E."/>
            <person name="Ueno K."/>
            <person name="Yamada L."/>
            <person name="Matsumoto J."/>
            <person name="Wasserscheid J."/>
            <person name="Dewar K."/>
            <person name="Wiley G.B."/>
            <person name="Macmil S.L."/>
            <person name="Roe B.A."/>
            <person name="Zeller R.W."/>
            <person name="Hastings K.E."/>
            <person name="Lemaire P."/>
            <person name="Lindquist E."/>
            <person name="Endo T."/>
            <person name="Hotta K."/>
            <person name="Inaba K."/>
        </authorList>
    </citation>
    <scope>NUCLEOTIDE SEQUENCE [LARGE SCALE GENOMIC DNA]</scope>
    <source>
        <strain evidence="2">wild type</strain>
    </source>
</reference>
<accession>F6VA48</accession>
<protein>
    <submittedName>
        <fullName evidence="2">Uncharacterized protein</fullName>
    </submittedName>
</protein>
<reference evidence="3" key="1">
    <citation type="journal article" date="2002" name="Science">
        <title>The draft genome of Ciona intestinalis: insights into chordate and vertebrate origins.</title>
        <authorList>
            <person name="Dehal P."/>
            <person name="Satou Y."/>
            <person name="Campbell R.K."/>
            <person name="Chapman J."/>
            <person name="Degnan B."/>
            <person name="De Tomaso A."/>
            <person name="Davidson B."/>
            <person name="Di Gregorio A."/>
            <person name="Gelpke M."/>
            <person name="Goodstein D.M."/>
            <person name="Harafuji N."/>
            <person name="Hastings K.E."/>
            <person name="Ho I."/>
            <person name="Hotta K."/>
            <person name="Huang W."/>
            <person name="Kawashima T."/>
            <person name="Lemaire P."/>
            <person name="Martinez D."/>
            <person name="Meinertzhagen I.A."/>
            <person name="Necula S."/>
            <person name="Nonaka M."/>
            <person name="Putnam N."/>
            <person name="Rash S."/>
            <person name="Saiga H."/>
            <person name="Satake M."/>
            <person name="Terry A."/>
            <person name="Yamada L."/>
            <person name="Wang H.G."/>
            <person name="Awazu S."/>
            <person name="Azumi K."/>
            <person name="Boore J."/>
            <person name="Branno M."/>
            <person name="Chin-Bow S."/>
            <person name="DeSantis R."/>
            <person name="Doyle S."/>
            <person name="Francino P."/>
            <person name="Keys D.N."/>
            <person name="Haga S."/>
            <person name="Hayashi H."/>
            <person name="Hino K."/>
            <person name="Imai K.S."/>
            <person name="Inaba K."/>
            <person name="Kano S."/>
            <person name="Kobayashi K."/>
            <person name="Kobayashi M."/>
            <person name="Lee B.I."/>
            <person name="Makabe K.W."/>
            <person name="Manohar C."/>
            <person name="Matassi G."/>
            <person name="Medina M."/>
            <person name="Mochizuki Y."/>
            <person name="Mount S."/>
            <person name="Morishita T."/>
            <person name="Miura S."/>
            <person name="Nakayama A."/>
            <person name="Nishizaka S."/>
            <person name="Nomoto H."/>
            <person name="Ohta F."/>
            <person name="Oishi K."/>
            <person name="Rigoutsos I."/>
            <person name="Sano M."/>
            <person name="Sasaki A."/>
            <person name="Sasakura Y."/>
            <person name="Shoguchi E."/>
            <person name="Shin-i T."/>
            <person name="Spagnuolo A."/>
            <person name="Stainier D."/>
            <person name="Suzuki M.M."/>
            <person name="Tassy O."/>
            <person name="Takatori N."/>
            <person name="Tokuoka M."/>
            <person name="Yagi K."/>
            <person name="Yoshizaki F."/>
            <person name="Wada S."/>
            <person name="Zhang C."/>
            <person name="Hyatt P.D."/>
            <person name="Larimer F."/>
            <person name="Detter C."/>
            <person name="Doggett N."/>
            <person name="Glavina T."/>
            <person name="Hawkins T."/>
            <person name="Richardson P."/>
            <person name="Lucas S."/>
            <person name="Kohara Y."/>
            <person name="Levine M."/>
            <person name="Satoh N."/>
            <person name="Rokhsar D.S."/>
        </authorList>
    </citation>
    <scope>NUCLEOTIDE SEQUENCE [LARGE SCALE GENOMIC DNA]</scope>
</reference>
<proteinExistence type="predicted"/>
<sequence>MLTEQWMNFHTKIEYDNSNTMSSSEVSVSCCLATASAVFESMDEDGEDLDDEERGILIRFSKTVLAAKGVLSALSVMSSIIVPDEIEPPNEFKTPLVGGKNSPRITTPLLTNTIKLSESITPSGTPKSLSQPDTPQHTPKCDSPSLDRTPTDGEANDEKPAAKESPRAVKLPSVILCELAEELLQFASKSNINNTQSPQKKSDSVT</sequence>
<dbReference type="Ensembl" id="ENSCINT00000022820.2">
    <property type="protein sequence ID" value="ENSCINP00000022574.2"/>
    <property type="gene ID" value="ENSCING00000011944.2"/>
</dbReference>
<dbReference type="Proteomes" id="UP000008144">
    <property type="component" value="Chromosome 7"/>
</dbReference>
<feature type="compositionally biased region" description="Polar residues" evidence="1">
    <location>
        <begin position="114"/>
        <end position="137"/>
    </location>
</feature>
<dbReference type="AlphaFoldDB" id="F6VA48"/>
<organism evidence="2 3">
    <name type="scientific">Ciona intestinalis</name>
    <name type="common">Transparent sea squirt</name>
    <name type="synonym">Ascidia intestinalis</name>
    <dbReference type="NCBI Taxonomy" id="7719"/>
    <lineage>
        <taxon>Eukaryota</taxon>
        <taxon>Metazoa</taxon>
        <taxon>Chordata</taxon>
        <taxon>Tunicata</taxon>
        <taxon>Ascidiacea</taxon>
        <taxon>Phlebobranchia</taxon>
        <taxon>Cionidae</taxon>
        <taxon>Ciona</taxon>
    </lineage>
</organism>
<dbReference type="EMBL" id="EAAA01002410">
    <property type="status" value="NOT_ANNOTATED_CDS"/>
    <property type="molecule type" value="Genomic_DNA"/>
</dbReference>
<reference evidence="2" key="4">
    <citation type="submission" date="2025-09" db="UniProtKB">
        <authorList>
            <consortium name="Ensembl"/>
        </authorList>
    </citation>
    <scope>IDENTIFICATION</scope>
</reference>
<dbReference type="HOGENOM" id="CLU_1331534_0_0_1"/>
<evidence type="ECO:0000256" key="1">
    <source>
        <dbReference type="SAM" id="MobiDB-lite"/>
    </source>
</evidence>
<name>F6VA48_CIOIN</name>
<evidence type="ECO:0000313" key="2">
    <source>
        <dbReference type="Ensembl" id="ENSCINP00000022574.2"/>
    </source>
</evidence>
<reference evidence="2" key="3">
    <citation type="submission" date="2025-08" db="UniProtKB">
        <authorList>
            <consortium name="Ensembl"/>
        </authorList>
    </citation>
    <scope>IDENTIFICATION</scope>
</reference>